<evidence type="ECO:0000256" key="1">
    <source>
        <dbReference type="SAM" id="Phobius"/>
    </source>
</evidence>
<reference evidence="2 3" key="1">
    <citation type="submission" date="2019-07" db="EMBL/GenBank/DDBJ databases">
        <title>Insights of Desulfuromonas acetexigens electromicrobiology.</title>
        <authorList>
            <person name="Katuri K."/>
            <person name="Sapireddy V."/>
            <person name="Shaw D.R."/>
            <person name="Saikaly P."/>
        </authorList>
    </citation>
    <scope>NUCLEOTIDE SEQUENCE [LARGE SCALE GENOMIC DNA]</scope>
    <source>
        <strain evidence="2 3">2873</strain>
    </source>
</reference>
<dbReference type="AlphaFoldDB" id="A0A550JLK8"/>
<dbReference type="Proteomes" id="UP000317155">
    <property type="component" value="Unassembled WGS sequence"/>
</dbReference>
<name>A0A550JLK8_9BACT</name>
<dbReference type="EMBL" id="VJVV01000001">
    <property type="protein sequence ID" value="TRO84101.1"/>
    <property type="molecule type" value="Genomic_DNA"/>
</dbReference>
<feature type="transmembrane region" description="Helical" evidence="1">
    <location>
        <begin position="42"/>
        <end position="63"/>
    </location>
</feature>
<comment type="caution">
    <text evidence="2">The sequence shown here is derived from an EMBL/GenBank/DDBJ whole genome shotgun (WGS) entry which is preliminary data.</text>
</comment>
<keyword evidence="1" id="KW-0472">Membrane</keyword>
<evidence type="ECO:0000313" key="3">
    <source>
        <dbReference type="Proteomes" id="UP000317155"/>
    </source>
</evidence>
<proteinExistence type="predicted"/>
<keyword evidence="3" id="KW-1185">Reference proteome</keyword>
<gene>
    <name evidence="2" type="ORF">FL622_02670</name>
</gene>
<keyword evidence="1" id="KW-1133">Transmembrane helix</keyword>
<sequence length="165" mass="19151">MLAKIWKDPVASKLISIAIISGVVYIYDMFSPLEILQINVMLPVWVIFVFSTLFLVALIFAIWGTGIKRKENDYDLGTRSGVLNFGDSLCEYEYNIWSKNLLDYKMKCKNCKLRMEPVKTSAYDIVPRFKFVCTECGSETKDYEMSQGEFFKEIEKRAERTFENA</sequence>
<keyword evidence="1" id="KW-0812">Transmembrane</keyword>
<dbReference type="RefSeq" id="WP_092053309.1">
    <property type="nucleotide sequence ID" value="NZ_FOJJ01000001.1"/>
</dbReference>
<feature type="transmembrane region" description="Helical" evidence="1">
    <location>
        <begin position="12"/>
        <end position="30"/>
    </location>
</feature>
<organism evidence="2 3">
    <name type="scientific">Trichloromonas acetexigens</name>
    <dbReference type="NCBI Taxonomy" id="38815"/>
    <lineage>
        <taxon>Bacteria</taxon>
        <taxon>Pseudomonadati</taxon>
        <taxon>Thermodesulfobacteriota</taxon>
        <taxon>Desulfuromonadia</taxon>
        <taxon>Desulfuromonadales</taxon>
        <taxon>Trichloromonadaceae</taxon>
        <taxon>Trichloromonas</taxon>
    </lineage>
</organism>
<protein>
    <submittedName>
        <fullName evidence="2">Uncharacterized protein</fullName>
    </submittedName>
</protein>
<accession>A0A550JLK8</accession>
<evidence type="ECO:0000313" key="2">
    <source>
        <dbReference type="EMBL" id="TRO84101.1"/>
    </source>
</evidence>